<keyword evidence="4" id="KW-1185">Reference proteome</keyword>
<accession>A0A285ZYX9</accession>
<evidence type="ECO:0000259" key="2">
    <source>
        <dbReference type="Pfam" id="PF14725"/>
    </source>
</evidence>
<reference evidence="4" key="1">
    <citation type="submission" date="2017-09" db="EMBL/GenBank/DDBJ databases">
        <authorList>
            <person name="Varghese N."/>
            <person name="Submissions S."/>
        </authorList>
    </citation>
    <scope>NUCLEOTIDE SEQUENCE [LARGE SCALE GENOMIC DNA]</scope>
    <source>
        <strain evidence="4">CGMCC 1.12803</strain>
    </source>
</reference>
<dbReference type="OrthoDB" id="1045786at2"/>
<keyword evidence="1" id="KW-0732">Signal</keyword>
<dbReference type="AlphaFoldDB" id="A0A285ZYX9"/>
<evidence type="ECO:0000256" key="1">
    <source>
        <dbReference type="SAM" id="SignalP"/>
    </source>
</evidence>
<dbReference type="Pfam" id="PF14725">
    <property type="entry name" value="DUF4466"/>
    <property type="match status" value="1"/>
</dbReference>
<feature type="domain" description="DUF4466" evidence="2">
    <location>
        <begin position="25"/>
        <end position="329"/>
    </location>
</feature>
<dbReference type="EMBL" id="OCMT01000002">
    <property type="protein sequence ID" value="SOD14817.1"/>
    <property type="molecule type" value="Genomic_DNA"/>
</dbReference>
<dbReference type="CDD" id="cd07472">
    <property type="entry name" value="HmuY_like"/>
    <property type="match status" value="1"/>
</dbReference>
<dbReference type="InterPro" id="IPR028072">
    <property type="entry name" value="DUF4466"/>
</dbReference>
<evidence type="ECO:0000313" key="4">
    <source>
        <dbReference type="Proteomes" id="UP000219281"/>
    </source>
</evidence>
<name>A0A285ZYX9_9SPHI</name>
<sequence>MKNIRFKILMSLTLLVLCLGACKDKEYAIPTALDKLQNDLIKRSLGPNIVGGTIEFAYAAAILPEKGKLSSMTVEASIAGATGTYLDNRFFNTSSSGADVGTAVGDPSVTTGKSTSVTYTGNFSAATLRYFYKIPEEARGKTVTFTFTAKSSNGETISYQSGPHEIRNQDMVLDLVAKDGTECYLSIADMKMYDAAFATANPGKIDLIYLYRAPANVTYLHSLVAPTADASYKPTFTMPAGLSNRTKIVKAFTVRDQQLSRIQYGVFVDDVDLRTKDFADAPDFAINVKAEGGVWVQTADGVYNAYVYINTVTNTASVKEMKISIKRLKIK</sequence>
<dbReference type="RefSeq" id="WP_138765789.1">
    <property type="nucleotide sequence ID" value="NZ_OCMT01000002.1"/>
</dbReference>
<organism evidence="3 4">
    <name type="scientific">Pedobacter xixiisoli</name>
    <dbReference type="NCBI Taxonomy" id="1476464"/>
    <lineage>
        <taxon>Bacteria</taxon>
        <taxon>Pseudomonadati</taxon>
        <taxon>Bacteroidota</taxon>
        <taxon>Sphingobacteriia</taxon>
        <taxon>Sphingobacteriales</taxon>
        <taxon>Sphingobacteriaceae</taxon>
        <taxon>Pedobacter</taxon>
    </lineage>
</organism>
<feature type="chain" id="PRO_5012108942" description="DUF4466 domain-containing protein" evidence="1">
    <location>
        <begin position="24"/>
        <end position="331"/>
    </location>
</feature>
<protein>
    <recommendedName>
        <fullName evidence="2">DUF4466 domain-containing protein</fullName>
    </recommendedName>
</protein>
<evidence type="ECO:0000313" key="3">
    <source>
        <dbReference type="EMBL" id="SOD14817.1"/>
    </source>
</evidence>
<feature type="signal peptide" evidence="1">
    <location>
        <begin position="1"/>
        <end position="23"/>
    </location>
</feature>
<dbReference type="Gene3D" id="2.60.40.3550">
    <property type="entry name" value="Domain of unknown function DUF4466"/>
    <property type="match status" value="1"/>
</dbReference>
<gene>
    <name evidence="3" type="ORF">SAMN06297358_1774</name>
</gene>
<dbReference type="Proteomes" id="UP000219281">
    <property type="component" value="Unassembled WGS sequence"/>
</dbReference>
<proteinExistence type="predicted"/>